<organism evidence="3">
    <name type="scientific">Marchantia polymorpha subsp. ruderalis</name>
    <dbReference type="NCBI Taxonomy" id="1480154"/>
    <lineage>
        <taxon>Eukaryota</taxon>
        <taxon>Viridiplantae</taxon>
        <taxon>Streptophyta</taxon>
        <taxon>Embryophyta</taxon>
        <taxon>Marchantiophyta</taxon>
        <taxon>Marchantiopsida</taxon>
        <taxon>Marchantiidae</taxon>
        <taxon>Marchantiales</taxon>
        <taxon>Marchantiaceae</taxon>
        <taxon>Marchantia</taxon>
    </lineage>
</organism>
<proteinExistence type="predicted"/>
<feature type="compositionally biased region" description="Low complexity" evidence="1">
    <location>
        <begin position="61"/>
        <end position="73"/>
    </location>
</feature>
<accession>A0A679DY08</accession>
<evidence type="ECO:0000256" key="1">
    <source>
        <dbReference type="SAM" id="MobiDB-lite"/>
    </source>
</evidence>
<sequence length="160" mass="16816">MLWLVGSPPSRGTCPSERRRRPSGLNSSWRSQSGRPTPDAPSGSCRTEMAPLRRPARCCASASTASTSERTSLPARSVNSGAAVAVDSLRVHRGCRVPSSTRGVFRIPNLSMVGGSGVSWGRTGGALLPNPVREFDVMTRGGLRSGPIGLAGRSERGSRT</sequence>
<name>A0A679DY08_MARPO</name>
<evidence type="ECO:0000313" key="3">
    <source>
        <dbReference type="EMBL" id="BBN20757.1"/>
    </source>
</evidence>
<dbReference type="EMBL" id="AP020195">
    <property type="protein sequence ID" value="BBN20757.1"/>
    <property type="molecule type" value="Genomic_DNA"/>
</dbReference>
<protein>
    <submittedName>
        <fullName evidence="3">Uncharacterized protein</fullName>
    </submittedName>
</protein>
<feature type="region of interest" description="Disordered" evidence="1">
    <location>
        <begin position="61"/>
        <end position="80"/>
    </location>
</feature>
<evidence type="ECO:0000313" key="4">
    <source>
        <dbReference type="Proteomes" id="UP001162541"/>
    </source>
</evidence>
<feature type="region of interest" description="Disordered" evidence="1">
    <location>
        <begin position="1"/>
        <end position="49"/>
    </location>
</feature>
<dbReference type="Proteomes" id="UP001162541">
    <property type="component" value="Chromosome 3"/>
</dbReference>
<feature type="compositionally biased region" description="Polar residues" evidence="1">
    <location>
        <begin position="24"/>
        <end position="35"/>
    </location>
</feature>
<dbReference type="EMBL" id="AP019868">
    <property type="protein sequence ID" value="BBN06982.1"/>
    <property type="molecule type" value="Genomic_DNA"/>
</dbReference>
<dbReference type="AlphaFoldDB" id="A0A679DY08"/>
<reference evidence="4" key="2">
    <citation type="journal article" date="2020" name="Curr. Biol.">
        <title>Chromatin organization in early land plants reveals an ancestral association between H3K27me3, transposons, and constitutive heterochromatin.</title>
        <authorList>
            <person name="Montgomery S.A."/>
            <person name="Tanizawa Y."/>
            <person name="Galik B."/>
            <person name="Wang N."/>
            <person name="Ito T."/>
            <person name="Mochizuki T."/>
            <person name="Akimcheva S."/>
            <person name="Bowman J.L."/>
            <person name="Cognat V."/>
            <person name="Marechal-Drouard L."/>
            <person name="Ekker H."/>
            <person name="Hong S.F."/>
            <person name="Kohchi T."/>
            <person name="Lin S.S."/>
            <person name="Liu L.D."/>
            <person name="Nakamura Y."/>
            <person name="Valeeva L.R."/>
            <person name="Shakirov E.V."/>
            <person name="Shippen D.E."/>
            <person name="Wei W.L."/>
            <person name="Yagura M."/>
            <person name="Yamaoka S."/>
            <person name="Yamato K.T."/>
            <person name="Liu C."/>
            <person name="Berger F."/>
        </authorList>
    </citation>
    <scope>NUCLEOTIDE SEQUENCE [LARGE SCALE GENOMIC DNA]</scope>
    <source>
        <strain evidence="4">Tak-1</strain>
    </source>
</reference>
<gene>
    <name evidence="2" type="ORF">Mp_3g25510</name>
    <name evidence="3" type="ORF">Mp_zg01040</name>
</gene>
<reference evidence="3" key="1">
    <citation type="journal article" date="2019" name="Curr. Biol.">
        <title>Chromatin organization in early land plants reveals an ancestral association between H3K27me3, transposons, and constitutive heterochromatin.</title>
        <authorList>
            <person name="Montgomery S.A."/>
            <person name="Tanizawa Y."/>
            <person name="Galik B."/>
            <person name="Wang N."/>
            <person name="Ito T."/>
            <person name="Mochizuki T."/>
            <person name="Akimcheva S."/>
            <person name="Bowman J."/>
            <person name="Cognat V."/>
            <person name="Drouard L."/>
            <person name="Ekker H."/>
            <person name="Houng S."/>
            <person name="Kohchi T."/>
            <person name="Lin S."/>
            <person name="Liu L.D."/>
            <person name="Nakamura Y."/>
            <person name="Valeeva L.R."/>
            <person name="Shakirov E.V."/>
            <person name="Shippen D.E."/>
            <person name="Wei W."/>
            <person name="Yagura M."/>
            <person name="Yamaoka S."/>
            <person name="Yamato K.T."/>
            <person name="Liu C."/>
            <person name="Berger F."/>
        </authorList>
    </citation>
    <scope>NUCLEOTIDE SEQUENCE</scope>
    <source>
        <strain evidence="3">Tak-1</strain>
    </source>
</reference>
<evidence type="ECO:0000313" key="2">
    <source>
        <dbReference type="EMBL" id="BBN06982.1"/>
    </source>
</evidence>